<dbReference type="PROSITE" id="PS50850">
    <property type="entry name" value="MFS"/>
    <property type="match status" value="1"/>
</dbReference>
<dbReference type="SUPFAM" id="SSF103473">
    <property type="entry name" value="MFS general substrate transporter"/>
    <property type="match status" value="1"/>
</dbReference>
<dbReference type="EMBL" id="JAPDNT010000043">
    <property type="protein sequence ID" value="MCW3477639.1"/>
    <property type="molecule type" value="Genomic_DNA"/>
</dbReference>
<feature type="transmembrane region" description="Helical" evidence="5">
    <location>
        <begin position="439"/>
        <end position="458"/>
    </location>
</feature>
<sequence>MTQTGGWSELLRGGHVARGAVVGGGMMMHAVNVFIVVTILPSVVAEIGGLDYFAWNTTLYVVASVLGGAGCARLLSRMGARNLYRVALGAFALGSAVCALAPSMPVLLAGRLVQGLGAGTLSALSFTMVRALFPERLWAPAISIVSAAWGVATLSGPAVGGIFAEYGAWRMAFWSVFALAPLLLLLVEVALPRGLARPPVPRTRMAFVNLAVLAGSVLAVSVGSTSPLPVWNVAGVAAGLGLFALFMRLEKGGRRLLPGGACNPATPLGAAYAVMLMLIIGITTEIFVPYFLQKLHGLAPLHAGYLSALMSAGWTIGSVSGSGLRPPQARLVMQAGPLVMAASLAGLCVLMPHGAMVPALQVGVIGALLLGMGLGIGVCWPHLGARIFAFAAEGEKDLAAASMTMVIMVSNAAGSALGGMVTNLAGLTVPGGAAGAQAAAAWLFGAYALSPLLAFAAVRRLLAFQPAKA</sequence>
<evidence type="ECO:0000313" key="7">
    <source>
        <dbReference type="EMBL" id="MCW3477639.1"/>
    </source>
</evidence>
<feature type="transmembrane region" description="Helical" evidence="5">
    <location>
        <begin position="359"/>
        <end position="378"/>
    </location>
</feature>
<proteinExistence type="predicted"/>
<feature type="transmembrane region" description="Helical" evidence="5">
    <location>
        <begin position="108"/>
        <end position="126"/>
    </location>
</feature>
<dbReference type="InterPro" id="IPR020846">
    <property type="entry name" value="MFS_dom"/>
</dbReference>
<protein>
    <submittedName>
        <fullName evidence="7">MFS transporter</fullName>
    </submittedName>
</protein>
<evidence type="ECO:0000256" key="1">
    <source>
        <dbReference type="ARBA" id="ARBA00004141"/>
    </source>
</evidence>
<feature type="transmembrane region" description="Helical" evidence="5">
    <location>
        <begin position="398"/>
        <end position="419"/>
    </location>
</feature>
<dbReference type="Gene3D" id="1.20.1250.20">
    <property type="entry name" value="MFS general substrate transporter like domains"/>
    <property type="match status" value="1"/>
</dbReference>
<feature type="transmembrane region" description="Helical" evidence="5">
    <location>
        <begin position="270"/>
        <end position="292"/>
    </location>
</feature>
<dbReference type="GO" id="GO:0005886">
    <property type="term" value="C:plasma membrane"/>
    <property type="evidence" value="ECO:0007669"/>
    <property type="project" value="TreeGrafter"/>
</dbReference>
<feature type="transmembrane region" description="Helical" evidence="5">
    <location>
        <begin position="52"/>
        <end position="75"/>
    </location>
</feature>
<reference evidence="7" key="1">
    <citation type="submission" date="2022-09" db="EMBL/GenBank/DDBJ databases">
        <title>Rhodovastum sp. nov. RN2-1 isolated from soil in Seongnam, South Korea.</title>
        <authorList>
            <person name="Le N.T."/>
        </authorList>
    </citation>
    <scope>NUCLEOTIDE SEQUENCE</scope>
    <source>
        <strain evidence="7">RN2-1</strain>
    </source>
</reference>
<comment type="subcellular location">
    <subcellularLocation>
        <location evidence="1">Membrane</location>
        <topology evidence="1">Multi-pass membrane protein</topology>
    </subcellularLocation>
</comment>
<dbReference type="GO" id="GO:0022857">
    <property type="term" value="F:transmembrane transporter activity"/>
    <property type="evidence" value="ECO:0007669"/>
    <property type="project" value="InterPro"/>
</dbReference>
<evidence type="ECO:0000259" key="6">
    <source>
        <dbReference type="PROSITE" id="PS50850"/>
    </source>
</evidence>
<dbReference type="PANTHER" id="PTHR23501">
    <property type="entry name" value="MAJOR FACILITATOR SUPERFAMILY"/>
    <property type="match status" value="1"/>
</dbReference>
<dbReference type="RefSeq" id="WP_264716596.1">
    <property type="nucleotide sequence ID" value="NZ_JAPDNT010000043.1"/>
</dbReference>
<evidence type="ECO:0000313" key="8">
    <source>
        <dbReference type="Proteomes" id="UP001165679"/>
    </source>
</evidence>
<keyword evidence="2 5" id="KW-0812">Transmembrane</keyword>
<evidence type="ECO:0000256" key="2">
    <source>
        <dbReference type="ARBA" id="ARBA00022692"/>
    </source>
</evidence>
<dbReference type="AlphaFoldDB" id="A0AA41YQ57"/>
<feature type="transmembrane region" description="Helical" evidence="5">
    <location>
        <begin position="82"/>
        <end position="102"/>
    </location>
</feature>
<keyword evidence="4 5" id="KW-0472">Membrane</keyword>
<dbReference type="PRINTS" id="PR01035">
    <property type="entry name" value="TCRTETA"/>
</dbReference>
<dbReference type="PANTHER" id="PTHR23501:SF154">
    <property type="entry name" value="MULTIDRUG-EFFLUX TRANSPORTER RV1634-RELATED"/>
    <property type="match status" value="1"/>
</dbReference>
<keyword evidence="8" id="KW-1185">Reference proteome</keyword>
<feature type="transmembrane region" description="Helical" evidence="5">
    <location>
        <begin position="138"/>
        <end position="159"/>
    </location>
</feature>
<reference evidence="7" key="2">
    <citation type="submission" date="2022-10" db="EMBL/GenBank/DDBJ databases">
        <authorList>
            <person name="Trinh H.N."/>
        </authorList>
    </citation>
    <scope>NUCLEOTIDE SEQUENCE</scope>
    <source>
        <strain evidence="7">RN2-1</strain>
    </source>
</reference>
<gene>
    <name evidence="7" type="ORF">OL599_24060</name>
</gene>
<dbReference type="Proteomes" id="UP001165679">
    <property type="component" value="Unassembled WGS sequence"/>
</dbReference>
<evidence type="ECO:0000256" key="5">
    <source>
        <dbReference type="SAM" id="Phobius"/>
    </source>
</evidence>
<feature type="transmembrane region" description="Helical" evidence="5">
    <location>
        <begin position="171"/>
        <end position="191"/>
    </location>
</feature>
<dbReference type="InterPro" id="IPR011701">
    <property type="entry name" value="MFS"/>
</dbReference>
<dbReference type="Pfam" id="PF07690">
    <property type="entry name" value="MFS_1"/>
    <property type="match status" value="1"/>
</dbReference>
<name>A0AA41YQ57_9PROT</name>
<dbReference type="InterPro" id="IPR001958">
    <property type="entry name" value="Tet-R_TetA/multi-R_MdtG-like"/>
</dbReference>
<feature type="domain" description="Major facilitator superfamily (MFS) profile" evidence="6">
    <location>
        <begin position="18"/>
        <end position="463"/>
    </location>
</feature>
<evidence type="ECO:0000256" key="4">
    <source>
        <dbReference type="ARBA" id="ARBA00023136"/>
    </source>
</evidence>
<keyword evidence="3 5" id="KW-1133">Transmembrane helix</keyword>
<feature type="transmembrane region" description="Helical" evidence="5">
    <location>
        <begin position="304"/>
        <end position="324"/>
    </location>
</feature>
<feature type="transmembrane region" description="Helical" evidence="5">
    <location>
        <begin position="20"/>
        <end position="40"/>
    </location>
</feature>
<feature type="transmembrane region" description="Helical" evidence="5">
    <location>
        <begin position="331"/>
        <end position="353"/>
    </location>
</feature>
<feature type="transmembrane region" description="Helical" evidence="5">
    <location>
        <begin position="230"/>
        <end position="249"/>
    </location>
</feature>
<evidence type="ECO:0000256" key="3">
    <source>
        <dbReference type="ARBA" id="ARBA00022989"/>
    </source>
</evidence>
<dbReference type="InterPro" id="IPR036259">
    <property type="entry name" value="MFS_trans_sf"/>
</dbReference>
<comment type="caution">
    <text evidence="7">The sequence shown here is derived from an EMBL/GenBank/DDBJ whole genome shotgun (WGS) entry which is preliminary data.</text>
</comment>
<organism evidence="7 8">
    <name type="scientific">Limobrevibacterium gyesilva</name>
    <dbReference type="NCBI Taxonomy" id="2991712"/>
    <lineage>
        <taxon>Bacteria</taxon>
        <taxon>Pseudomonadati</taxon>
        <taxon>Pseudomonadota</taxon>
        <taxon>Alphaproteobacteria</taxon>
        <taxon>Acetobacterales</taxon>
        <taxon>Acetobacteraceae</taxon>
        <taxon>Limobrevibacterium</taxon>
    </lineage>
</organism>
<feature type="transmembrane region" description="Helical" evidence="5">
    <location>
        <begin position="203"/>
        <end position="224"/>
    </location>
</feature>
<accession>A0AA41YQ57</accession>